<proteinExistence type="predicted"/>
<reference evidence="3" key="1">
    <citation type="submission" date="2022-11" db="UniProtKB">
        <authorList>
            <consortium name="WormBaseParasite"/>
        </authorList>
    </citation>
    <scope>IDENTIFICATION</scope>
</reference>
<keyword evidence="2" id="KW-1185">Reference proteome</keyword>
<dbReference type="AlphaFoldDB" id="A0A914LI20"/>
<dbReference type="Proteomes" id="UP000887563">
    <property type="component" value="Unplaced"/>
</dbReference>
<evidence type="ECO:0000313" key="2">
    <source>
        <dbReference type="Proteomes" id="UP000887563"/>
    </source>
</evidence>
<dbReference type="WBParaSite" id="Minc3s00521g13689">
    <property type="protein sequence ID" value="Minc3s00521g13689"/>
    <property type="gene ID" value="Minc3s00521g13689"/>
</dbReference>
<organism evidence="2 3">
    <name type="scientific">Meloidogyne incognita</name>
    <name type="common">Southern root-knot nematode worm</name>
    <name type="synonym">Oxyuris incognita</name>
    <dbReference type="NCBI Taxonomy" id="6306"/>
    <lineage>
        <taxon>Eukaryota</taxon>
        <taxon>Metazoa</taxon>
        <taxon>Ecdysozoa</taxon>
        <taxon>Nematoda</taxon>
        <taxon>Chromadorea</taxon>
        <taxon>Rhabditida</taxon>
        <taxon>Tylenchina</taxon>
        <taxon>Tylenchomorpha</taxon>
        <taxon>Tylenchoidea</taxon>
        <taxon>Meloidogynidae</taxon>
        <taxon>Meloidogyninae</taxon>
        <taxon>Meloidogyne</taxon>
        <taxon>Meloidogyne incognita group</taxon>
    </lineage>
</organism>
<evidence type="ECO:0000259" key="1">
    <source>
        <dbReference type="PROSITE" id="PS50181"/>
    </source>
</evidence>
<name>A0A914LI20_MELIC</name>
<protein>
    <submittedName>
        <fullName evidence="3">F-box domain-containing protein</fullName>
    </submittedName>
</protein>
<accession>A0A914LI20</accession>
<evidence type="ECO:0000313" key="3">
    <source>
        <dbReference type="WBParaSite" id="Minc3s00521g13689"/>
    </source>
</evidence>
<feature type="domain" description="F-box" evidence="1">
    <location>
        <begin position="1"/>
        <end position="48"/>
    </location>
</feature>
<dbReference type="PROSITE" id="PS50181">
    <property type="entry name" value="FBOX"/>
    <property type="match status" value="1"/>
</dbReference>
<sequence>MFPCEIYYKILKHLPYKTLYGSIRLVNRQFSQIASEVIEKNELAWIVFFIDYRDGKHVAQWFSSRGRYLRPEDKRPLPECDPPSFIRIQRLTIFGRITKELVLFLNRIKKAMICCRIDFEKVDDFILDLLSLNITVDDFFNAFPEKCFKIWIDKISLFNSEFLFSKYVLNCGGLYIQNFKDSNYKPLINWLFGEPKIAKSINLLGCSNDSIYNFLDNIKKRAVEDSNFDADFNIYFCSHGNSSLNLNEFSLENKLKIHYFTENNFVFYTDNSDNGKGKKEVFEARKGCNDYSDMSKYATIIDIKIDFGFF</sequence>
<dbReference type="InterPro" id="IPR001810">
    <property type="entry name" value="F-box_dom"/>
</dbReference>